<organism evidence="1 2">
    <name type="scientific">Desulfosarcina widdelii</name>
    <dbReference type="NCBI Taxonomy" id="947919"/>
    <lineage>
        <taxon>Bacteria</taxon>
        <taxon>Pseudomonadati</taxon>
        <taxon>Thermodesulfobacteriota</taxon>
        <taxon>Desulfobacteria</taxon>
        <taxon>Desulfobacterales</taxon>
        <taxon>Desulfosarcinaceae</taxon>
        <taxon>Desulfosarcina</taxon>
    </lineage>
</organism>
<dbReference type="Pfam" id="PF19676">
    <property type="entry name" value="DUF6178"/>
    <property type="match status" value="1"/>
</dbReference>
<dbReference type="OrthoDB" id="5479105at2"/>
<dbReference type="InterPro" id="IPR045750">
    <property type="entry name" value="DUF6178"/>
</dbReference>
<keyword evidence="2" id="KW-1185">Reference proteome</keyword>
<sequence>MTATPPPKIPTADRIRQLTETRQRVLALPAENALQAILEHPQPAALVHSFSEEDLHFLIHDIGLENALPLLSLASNRQWEYLVDMEAWSRDRMNFQTTTAWLQLLLAADADRLVKWCYEEKLEWIELYLFRNIELRIRESDQSPSDLGEGYFSDDDTFYVRFVDYPVATQQEEAFKRLRNEMLGQLLRRLSLFDHLRYQGLLMEAMGLLPGEIEEELFRLRNVRLGEKGFLPFDEAVGVYQPLQPEELAARGKKILRPGPADETQLPAPRITATFLEGDNLFVRSLKQIQAPHIIEQLQTETASLCNRVIAADLSVIRGRDQLRSVVSKVSGYLSIGLGRLLAGSRQEREKKAAKLVQRHMLIDIFRTGFGCALQLKWRADRWYRESWCRDRKLELTFWGETWLGQLGGLLIDKPKFYDPDQAGSNYRDFAAMEEIEATGLGLSQVTVLDSLFGKLNPELAPSSMHRSIDYKNMLLTQWARASLKMPPVTPGTSDPAIPVSRFRPFYETLWRSQEDRRRIADERKTEFLQWIAKQSGLSTTELADRLGWVFEALFDEIEQELARVRAGNLDPRHVHLFLLKP</sequence>
<name>A0A5K7ZB12_9BACT</name>
<evidence type="ECO:0000313" key="1">
    <source>
        <dbReference type="EMBL" id="BBO77970.1"/>
    </source>
</evidence>
<dbReference type="Proteomes" id="UP000427769">
    <property type="component" value="Chromosome"/>
</dbReference>
<dbReference type="EMBL" id="AP021875">
    <property type="protein sequence ID" value="BBO77970.1"/>
    <property type="molecule type" value="Genomic_DNA"/>
</dbReference>
<reference evidence="1 2" key="1">
    <citation type="submission" date="2019-11" db="EMBL/GenBank/DDBJ databases">
        <title>Comparative genomics of hydrocarbon-degrading Desulfosarcina strains.</title>
        <authorList>
            <person name="Watanabe M."/>
            <person name="Kojima H."/>
            <person name="Fukui M."/>
        </authorList>
    </citation>
    <scope>NUCLEOTIDE SEQUENCE [LARGE SCALE GENOMIC DNA]</scope>
    <source>
        <strain evidence="1 2">PP31</strain>
    </source>
</reference>
<gene>
    <name evidence="1" type="ORF">DSCW_53870</name>
</gene>
<accession>A0A5K7ZB12</accession>
<dbReference type="KEGG" id="dwd:DSCW_53870"/>
<dbReference type="AlphaFoldDB" id="A0A5K7ZB12"/>
<protein>
    <submittedName>
        <fullName evidence="1">Uncharacterized protein</fullName>
    </submittedName>
</protein>
<proteinExistence type="predicted"/>
<dbReference type="RefSeq" id="WP_155306648.1">
    <property type="nucleotide sequence ID" value="NZ_AP021875.1"/>
</dbReference>
<evidence type="ECO:0000313" key="2">
    <source>
        <dbReference type="Proteomes" id="UP000427769"/>
    </source>
</evidence>